<comment type="caution">
    <text evidence="2">The sequence shown here is derived from an EMBL/GenBank/DDBJ whole genome shotgun (WGS) entry which is preliminary data.</text>
</comment>
<sequence length="112" mass="13064">MAPSIFFVLFWRIGVHLLYPYRYTNRSIQDALGDDYLVWVSSDRSQNEQVVYTLLRQSLENFLIFILIMEVMHFIQVGRNMRSEADVPLVASLTPTLAFSMSLSLSLWQSRV</sequence>
<keyword evidence="3" id="KW-1185">Reference proteome</keyword>
<evidence type="ECO:0000313" key="3">
    <source>
        <dbReference type="Proteomes" id="UP000295192"/>
    </source>
</evidence>
<organism evidence="2 3">
    <name type="scientific">Drosophila navojoa</name>
    <name type="common">Fruit fly</name>
    <dbReference type="NCBI Taxonomy" id="7232"/>
    <lineage>
        <taxon>Eukaryota</taxon>
        <taxon>Metazoa</taxon>
        <taxon>Ecdysozoa</taxon>
        <taxon>Arthropoda</taxon>
        <taxon>Hexapoda</taxon>
        <taxon>Insecta</taxon>
        <taxon>Pterygota</taxon>
        <taxon>Neoptera</taxon>
        <taxon>Endopterygota</taxon>
        <taxon>Diptera</taxon>
        <taxon>Brachycera</taxon>
        <taxon>Muscomorpha</taxon>
        <taxon>Ephydroidea</taxon>
        <taxon>Drosophilidae</taxon>
        <taxon>Drosophila</taxon>
    </lineage>
</organism>
<dbReference type="Proteomes" id="UP000295192">
    <property type="component" value="Unassembled WGS sequence"/>
</dbReference>
<dbReference type="OrthoDB" id="7855800at2759"/>
<evidence type="ECO:0000256" key="1">
    <source>
        <dbReference type="SAM" id="SignalP"/>
    </source>
</evidence>
<keyword evidence="1" id="KW-0732">Signal</keyword>
<accession>A0A484BT46</accession>
<feature type="chain" id="PRO_5019774852" evidence="1">
    <location>
        <begin position="18"/>
        <end position="112"/>
    </location>
</feature>
<name>A0A484BT46_DRONA</name>
<gene>
    <name evidence="2" type="ORF">AWZ03_002187</name>
</gene>
<dbReference type="OMA" id="LLYPYRY"/>
<protein>
    <submittedName>
        <fullName evidence="2">Uncharacterized protein</fullName>
    </submittedName>
</protein>
<feature type="signal peptide" evidence="1">
    <location>
        <begin position="1"/>
        <end position="17"/>
    </location>
</feature>
<reference evidence="2 3" key="1">
    <citation type="journal article" date="2019" name="J. Hered.">
        <title>An Improved Genome Assembly for Drosophila navojoa, the Basal Species in the mojavensis Cluster.</title>
        <authorList>
            <person name="Vanderlinde T."/>
            <person name="Dupim E.G."/>
            <person name="Nazario-Yepiz N.O."/>
            <person name="Carvalho A.B."/>
        </authorList>
    </citation>
    <scope>NUCLEOTIDE SEQUENCE [LARGE SCALE GENOMIC DNA]</scope>
    <source>
        <strain evidence="2">Navoj_Jal97</strain>
        <tissue evidence="2">Whole organism</tissue>
    </source>
</reference>
<evidence type="ECO:0000313" key="2">
    <source>
        <dbReference type="EMBL" id="TDG51392.1"/>
    </source>
</evidence>
<dbReference type="EMBL" id="LSRL02000009">
    <property type="protein sequence ID" value="TDG51392.1"/>
    <property type="molecule type" value="Genomic_DNA"/>
</dbReference>
<dbReference type="AlphaFoldDB" id="A0A484BT46"/>
<proteinExistence type="predicted"/>